<evidence type="ECO:0000313" key="2">
    <source>
        <dbReference type="EMBL" id="QDL54232.1"/>
    </source>
</evidence>
<evidence type="ECO:0000256" key="1">
    <source>
        <dbReference type="SAM" id="Phobius"/>
    </source>
</evidence>
<dbReference type="NCBIfam" id="TIGR02532">
    <property type="entry name" value="IV_pilin_GFxxxE"/>
    <property type="match status" value="1"/>
</dbReference>
<dbReference type="PROSITE" id="PS00409">
    <property type="entry name" value="PROKAR_NTER_METHYL"/>
    <property type="match status" value="1"/>
</dbReference>
<keyword evidence="1" id="KW-0472">Membrane</keyword>
<organism evidence="2 3">
    <name type="scientific">Rhodoferax aquaticus</name>
    <dbReference type="NCBI Taxonomy" id="2527691"/>
    <lineage>
        <taxon>Bacteria</taxon>
        <taxon>Pseudomonadati</taxon>
        <taxon>Pseudomonadota</taxon>
        <taxon>Betaproteobacteria</taxon>
        <taxon>Burkholderiales</taxon>
        <taxon>Comamonadaceae</taxon>
        <taxon>Rhodoferax</taxon>
    </lineage>
</organism>
<reference evidence="3" key="2">
    <citation type="journal article" date="2020" name="Int. J. Syst. Evol. Microbiol.">
        <title>Genomic insights into a novel species Rhodoferax aquaticus sp. nov., isolated from freshwater.</title>
        <authorList>
            <person name="Li T."/>
            <person name="Zhuo Y."/>
            <person name="Jin C.Z."/>
            <person name="Wu X."/>
            <person name="Ko S.R."/>
            <person name="Jin F.J."/>
            <person name="Ahn C.Y."/>
            <person name="Oh H.M."/>
            <person name="Lee H.G."/>
            <person name="Jin L."/>
        </authorList>
    </citation>
    <scope>NUCLEOTIDE SEQUENCE [LARGE SCALE GENOMIC DNA]</scope>
    <source>
        <strain evidence="3">Gr-4</strain>
    </source>
</reference>
<evidence type="ECO:0000313" key="3">
    <source>
        <dbReference type="Proteomes" id="UP000317365"/>
    </source>
</evidence>
<reference evidence="3" key="1">
    <citation type="submission" date="2019-02" db="EMBL/GenBank/DDBJ databases">
        <title>Complete genome sequence of Rhodoferax sp. Gr-4.</title>
        <authorList>
            <person name="Jin L."/>
        </authorList>
    </citation>
    <scope>NUCLEOTIDE SEQUENCE [LARGE SCALE GENOMIC DNA]</scope>
    <source>
        <strain evidence="3">Gr-4</strain>
    </source>
</reference>
<feature type="transmembrane region" description="Helical" evidence="1">
    <location>
        <begin position="7"/>
        <end position="28"/>
    </location>
</feature>
<keyword evidence="1" id="KW-1133">Transmembrane helix</keyword>
<keyword evidence="1" id="KW-0812">Transmembrane</keyword>
<keyword evidence="3" id="KW-1185">Reference proteome</keyword>
<dbReference type="SUPFAM" id="SSF54523">
    <property type="entry name" value="Pili subunits"/>
    <property type="match status" value="1"/>
</dbReference>
<dbReference type="InterPro" id="IPR045584">
    <property type="entry name" value="Pilin-like"/>
</dbReference>
<dbReference type="EMBL" id="CP036282">
    <property type="protein sequence ID" value="QDL54232.1"/>
    <property type="molecule type" value="Genomic_DNA"/>
</dbReference>
<dbReference type="GO" id="GO:0043683">
    <property type="term" value="P:type IV pilus assembly"/>
    <property type="evidence" value="ECO:0007669"/>
    <property type="project" value="InterPro"/>
</dbReference>
<dbReference type="AlphaFoldDB" id="A0A515ENJ7"/>
<sequence>MKKRNRGFSLIELMITVAIISIVAMIALPNYQEHIIKTRRVLAKACLVELGQLMERQYTTTMSYAAAVLPGTTCTQDLSATYTFAFANAPTATTFIINATPKGAQSGDTQCGTMGLNQVGARSASGSKTVKECWK</sequence>
<accession>A0A515ENJ7</accession>
<gene>
    <name evidence="2" type="ORF">EXZ61_08660</name>
</gene>
<dbReference type="Pfam" id="PF07963">
    <property type="entry name" value="N_methyl"/>
    <property type="match status" value="1"/>
</dbReference>
<dbReference type="KEGG" id="rhg:EXZ61_08660"/>
<dbReference type="Pfam" id="PF16732">
    <property type="entry name" value="ComP_DUS"/>
    <property type="match status" value="1"/>
</dbReference>
<dbReference type="Proteomes" id="UP000317365">
    <property type="component" value="Chromosome"/>
</dbReference>
<dbReference type="InterPro" id="IPR031982">
    <property type="entry name" value="PilE-like"/>
</dbReference>
<dbReference type="InterPro" id="IPR012902">
    <property type="entry name" value="N_methyl_site"/>
</dbReference>
<dbReference type="Gene3D" id="3.30.700.10">
    <property type="entry name" value="Glycoprotein, Type 4 Pilin"/>
    <property type="match status" value="1"/>
</dbReference>
<dbReference type="RefSeq" id="WP_142810959.1">
    <property type="nucleotide sequence ID" value="NZ_CP036282.1"/>
</dbReference>
<name>A0A515ENJ7_9BURK</name>
<protein>
    <submittedName>
        <fullName evidence="2">Type IV pilin protein</fullName>
    </submittedName>
</protein>
<proteinExistence type="predicted"/>